<sequence>MMADFVVPRHSAVMERLRRRIELFRRHHNGCEDRYDSTAMERLEMERQQTFALHQRCLQTKAKRSNKHRQPPAAASADPAGQRGTGGGGTSAELGDGGSGTPGEQSRNSTLIALQETVKRKLENAGSPLGRDQVNGFTDGYPPNKKACVEDALGGLNGVSNGIVPPRSPMDSKHNVSTDAMMANGNHRAVGAEHNGTSLTDSGASHGTESDFLLKEMKQEPVDDILPCILPGGGGNGNHNLFPDLNLNDQDWSEIMEEFNRSVPYEDIQELFSDSFGDRKDPELTSAGAAQSLMPPDLASVKTEFSPTTASSAFDQDSCNGSPQVRPTSSGPPLHTNSPATAPATSPALQQQQPIQPTRPHPNHLLPAPPKDLSPAQQLQQLAVREQQRAILQSQQQQQVVQKPPQQKPQQQQAAKFHQQPNPSTSWPQNAPTQSQMGGTFGLEKSTSPSLYPQDFPNPKTLLMPNKGSPKAGAPAGYMQPGGHANMLSHPAAPTGPLSHPPNPGAQAAMLNYSNTKPLSHYEAGAPGAPRGPPAAQNQNKQSQAILNLMRQQQMQKQRPTSMNFRPVHHQHAADSGSYPSAAHVPGPGNTMTPQQSSNSIPANHGSAAYMKQQQQMQLMSQQKQFLQRQMMAEQEKQRQQQEQQLQRHLTRPPPQYQDQQNPQAQQNPFQQQQVSQFTGVPPCLAQQHSSGFSEHTISGASQSIGNVNSLSGPTPGTQRMFSQTQGMMGLGVGQNTGPTTGPPPTASQADMNLPSCAGGLDVQQVIYGNMPMHPSHPNQQRPSVSSMSAAYRQNVLAAQQQAHLKNQPNAAMLKQQQQQQQQLARMPNSMPNAMANNMGSAMPTSMPNSIQGALPSQAQSWQQQQPQQHPGLQPGSANGGMPAGFPNSGFHMQPRLSKLSNNTPFPQSGMGNSAAGRTLAGMNPGQMLPNMNQQRTNNPGMSQQLPPPGQQTVQQGQPQAPPQTQQVLPDLGPFSQPQAGPNRTAGLQCSQAYQLNRTANQQLQFSYNAQSGGSLSGFPAETDLVDSLLKHPLTQEWMDDLDELLASHQ</sequence>
<feature type="compositionally biased region" description="Polar residues" evidence="8">
    <location>
        <begin position="303"/>
        <end position="337"/>
    </location>
</feature>
<dbReference type="GO" id="GO:0016607">
    <property type="term" value="C:nuclear speck"/>
    <property type="evidence" value="ECO:0007669"/>
    <property type="project" value="UniProtKB-SubCell"/>
</dbReference>
<accession>A0A8C2EFP9</accession>
<keyword evidence="5" id="KW-0010">Activator</keyword>
<dbReference type="SMART" id="SM01275">
    <property type="entry name" value="MamL-1"/>
    <property type="match status" value="1"/>
</dbReference>
<dbReference type="GO" id="GO:0007221">
    <property type="term" value="P:positive regulation of transcription of Notch receptor target"/>
    <property type="evidence" value="ECO:0007669"/>
    <property type="project" value="InterPro"/>
</dbReference>
<evidence type="ECO:0000256" key="5">
    <source>
        <dbReference type="ARBA" id="ARBA00023159"/>
    </source>
</evidence>
<evidence type="ECO:0000256" key="4">
    <source>
        <dbReference type="ARBA" id="ARBA00023015"/>
    </source>
</evidence>
<feature type="region of interest" description="Disordered" evidence="8">
    <location>
        <begin position="60"/>
        <end position="107"/>
    </location>
</feature>
<feature type="compositionally biased region" description="Low complexity" evidence="8">
    <location>
        <begin position="338"/>
        <end position="354"/>
    </location>
</feature>
<feature type="compositionally biased region" description="Polar residues" evidence="8">
    <location>
        <begin position="930"/>
        <end position="943"/>
    </location>
</feature>
<dbReference type="PANTHER" id="PTHR15692:SF19">
    <property type="entry name" value="MASTERMIND-LIKE PROTEIN 1"/>
    <property type="match status" value="1"/>
</dbReference>
<feature type="region of interest" description="Disordered" evidence="8">
    <location>
        <begin position="275"/>
        <end position="540"/>
    </location>
</feature>
<evidence type="ECO:0000256" key="7">
    <source>
        <dbReference type="ARBA" id="ARBA00023242"/>
    </source>
</evidence>
<evidence type="ECO:0000259" key="9">
    <source>
        <dbReference type="SMART" id="SM01275"/>
    </source>
</evidence>
<feature type="compositionally biased region" description="Low complexity" evidence="8">
    <location>
        <begin position="951"/>
        <end position="970"/>
    </location>
</feature>
<proteinExistence type="inferred from homology"/>
<feature type="compositionally biased region" description="Low complexity" evidence="8">
    <location>
        <begin position="376"/>
        <end position="420"/>
    </location>
</feature>
<feature type="compositionally biased region" description="Low complexity" evidence="8">
    <location>
        <begin position="611"/>
        <end position="633"/>
    </location>
</feature>
<feature type="compositionally biased region" description="Basic residues" evidence="8">
    <location>
        <begin position="61"/>
        <end position="70"/>
    </location>
</feature>
<keyword evidence="6" id="KW-0804">Transcription</keyword>
<dbReference type="Pfam" id="PF09596">
    <property type="entry name" value="MamL-1"/>
    <property type="match status" value="1"/>
</dbReference>
<evidence type="ECO:0000256" key="1">
    <source>
        <dbReference type="ARBA" id="ARBA00004324"/>
    </source>
</evidence>
<evidence type="ECO:0000313" key="11">
    <source>
        <dbReference type="Proteomes" id="UP000694701"/>
    </source>
</evidence>
<feature type="compositionally biased region" description="Polar residues" evidence="8">
    <location>
        <begin position="421"/>
        <end position="438"/>
    </location>
</feature>
<evidence type="ECO:0000313" key="10">
    <source>
        <dbReference type="Ensembl" id="ENSCCRP00020040401.1"/>
    </source>
</evidence>
<feature type="region of interest" description="Disordered" evidence="8">
    <location>
        <begin position="569"/>
        <end position="722"/>
    </location>
</feature>
<dbReference type="PANTHER" id="PTHR15692">
    <property type="entry name" value="MASTERMIND-LIKE"/>
    <property type="match status" value="1"/>
</dbReference>
<dbReference type="Gene3D" id="6.10.250.970">
    <property type="match status" value="1"/>
</dbReference>
<comment type="similarity">
    <text evidence="2">Belongs to the mastermind family.</text>
</comment>
<feature type="region of interest" description="Disordered" evidence="8">
    <location>
        <begin position="837"/>
        <end position="987"/>
    </location>
</feature>
<evidence type="ECO:0000256" key="3">
    <source>
        <dbReference type="ARBA" id="ARBA00022976"/>
    </source>
</evidence>
<protein>
    <submittedName>
        <fullName evidence="10">Mastermind-like transcriptional coactivator 1</fullName>
    </submittedName>
</protein>
<keyword evidence="7" id="KW-0539">Nucleus</keyword>
<keyword evidence="3" id="KW-0914">Notch signaling pathway</keyword>
<keyword evidence="4" id="KW-0805">Transcription regulation</keyword>
<dbReference type="InterPro" id="IPR046369">
    <property type="entry name" value="MAML1-3"/>
</dbReference>
<feature type="compositionally biased region" description="Polar residues" evidence="8">
    <location>
        <begin position="687"/>
        <end position="722"/>
    </location>
</feature>
<dbReference type="Pfam" id="PF20801">
    <property type="entry name" value="MAML1_3_TAD2"/>
    <property type="match status" value="1"/>
</dbReference>
<evidence type="ECO:0000256" key="8">
    <source>
        <dbReference type="SAM" id="MobiDB-lite"/>
    </source>
</evidence>
<reference evidence="10" key="1">
    <citation type="submission" date="2025-08" db="UniProtKB">
        <authorList>
            <consortium name="Ensembl"/>
        </authorList>
    </citation>
    <scope>IDENTIFICATION</scope>
</reference>
<feature type="compositionally biased region" description="Polar residues" evidence="8">
    <location>
        <begin position="899"/>
        <end position="912"/>
    </location>
</feature>
<organism evidence="10 11">
    <name type="scientific">Cyprinus carpio</name>
    <name type="common">Common carp</name>
    <dbReference type="NCBI Taxonomy" id="7962"/>
    <lineage>
        <taxon>Eukaryota</taxon>
        <taxon>Metazoa</taxon>
        <taxon>Chordata</taxon>
        <taxon>Craniata</taxon>
        <taxon>Vertebrata</taxon>
        <taxon>Euteleostomi</taxon>
        <taxon>Actinopterygii</taxon>
        <taxon>Neopterygii</taxon>
        <taxon>Teleostei</taxon>
        <taxon>Ostariophysi</taxon>
        <taxon>Cypriniformes</taxon>
        <taxon>Cyprinidae</taxon>
        <taxon>Cyprininae</taxon>
        <taxon>Cyprinus</taxon>
    </lineage>
</organism>
<dbReference type="InterPro" id="IPR048455">
    <property type="entry name" value="MAML1_3_TAD2"/>
</dbReference>
<dbReference type="InterPro" id="IPR046370">
    <property type="entry name" value="MAML_N_sf"/>
</dbReference>
<name>A0A8C2EFP9_CYPCA</name>
<dbReference type="Ensembl" id="ENSCCRT00020044078.1">
    <property type="protein sequence ID" value="ENSCCRP00020040401.1"/>
    <property type="gene ID" value="ENSCCRG00020017997.1"/>
</dbReference>
<feature type="compositionally biased region" description="Low complexity" evidence="8">
    <location>
        <begin position="854"/>
        <end position="876"/>
    </location>
</feature>
<feature type="compositionally biased region" description="Polar residues" evidence="8">
    <location>
        <begin position="590"/>
        <end position="602"/>
    </location>
</feature>
<dbReference type="GO" id="GO:0003713">
    <property type="term" value="F:transcription coactivator activity"/>
    <property type="evidence" value="ECO:0007669"/>
    <property type="project" value="InterPro"/>
</dbReference>
<feature type="domain" description="Neurogenic mastermind-like N-terminal" evidence="9">
    <location>
        <begin position="8"/>
        <end position="67"/>
    </location>
</feature>
<dbReference type="Proteomes" id="UP000694701">
    <property type="component" value="Unplaced"/>
</dbReference>
<dbReference type="AlphaFoldDB" id="A0A8C2EFP9"/>
<dbReference type="InterPro" id="IPR019082">
    <property type="entry name" value="Mastermind-like_N"/>
</dbReference>
<evidence type="ECO:0000256" key="6">
    <source>
        <dbReference type="ARBA" id="ARBA00023163"/>
    </source>
</evidence>
<comment type="subcellular location">
    <subcellularLocation>
        <location evidence="1">Nucleus speckle</location>
    </subcellularLocation>
</comment>
<feature type="compositionally biased region" description="Polar residues" evidence="8">
    <location>
        <begin position="976"/>
        <end position="987"/>
    </location>
</feature>
<evidence type="ECO:0000256" key="2">
    <source>
        <dbReference type="ARBA" id="ARBA00008081"/>
    </source>
</evidence>
<feature type="compositionally biased region" description="Low complexity" evidence="8">
    <location>
        <begin position="657"/>
        <end position="677"/>
    </location>
</feature>
<feature type="compositionally biased region" description="Gly residues" evidence="8">
    <location>
        <begin position="83"/>
        <end position="101"/>
    </location>
</feature>